<dbReference type="GO" id="GO:0006559">
    <property type="term" value="P:L-phenylalanine catabolic process"/>
    <property type="evidence" value="ECO:0007669"/>
    <property type="project" value="TreeGrafter"/>
</dbReference>
<dbReference type="InterPro" id="IPR036249">
    <property type="entry name" value="Thioredoxin-like_sf"/>
</dbReference>
<comment type="caution">
    <text evidence="2">The sequence shown here is derived from an EMBL/GenBank/DDBJ whole genome shotgun (WGS) entry which is preliminary data.</text>
</comment>
<dbReference type="InterPro" id="IPR036282">
    <property type="entry name" value="Glutathione-S-Trfase_C_sf"/>
</dbReference>
<accession>A0A4U1J3L4</accession>
<dbReference type="Proteomes" id="UP000309215">
    <property type="component" value="Unassembled WGS sequence"/>
</dbReference>
<keyword evidence="3" id="KW-1185">Reference proteome</keyword>
<dbReference type="Gene3D" id="3.40.30.10">
    <property type="entry name" value="Glutaredoxin"/>
    <property type="match status" value="1"/>
</dbReference>
<dbReference type="PANTHER" id="PTHR42673:SF4">
    <property type="entry name" value="MALEYLACETOACETATE ISOMERASE"/>
    <property type="match status" value="1"/>
</dbReference>
<dbReference type="AlphaFoldDB" id="A0A4U1J3L4"/>
<dbReference type="Pfam" id="PF13409">
    <property type="entry name" value="GST_N_2"/>
    <property type="match status" value="1"/>
</dbReference>
<dbReference type="EMBL" id="SSMQ01000042">
    <property type="protein sequence ID" value="TKD01020.1"/>
    <property type="molecule type" value="Genomic_DNA"/>
</dbReference>
<protein>
    <submittedName>
        <fullName evidence="2">Glutathione S-transferase</fullName>
    </submittedName>
</protein>
<evidence type="ECO:0000313" key="3">
    <source>
        <dbReference type="Proteomes" id="UP000309215"/>
    </source>
</evidence>
<dbReference type="GO" id="GO:0004364">
    <property type="term" value="F:glutathione transferase activity"/>
    <property type="evidence" value="ECO:0007669"/>
    <property type="project" value="TreeGrafter"/>
</dbReference>
<dbReference type="InterPro" id="IPR004045">
    <property type="entry name" value="Glutathione_S-Trfase_N"/>
</dbReference>
<dbReference type="InterPro" id="IPR040079">
    <property type="entry name" value="Glutathione_S-Trfase"/>
</dbReference>
<gene>
    <name evidence="2" type="ORF">E8A74_32150</name>
</gene>
<dbReference type="SUPFAM" id="SSF52833">
    <property type="entry name" value="Thioredoxin-like"/>
    <property type="match status" value="1"/>
</dbReference>
<evidence type="ECO:0000259" key="1">
    <source>
        <dbReference type="PROSITE" id="PS50404"/>
    </source>
</evidence>
<reference evidence="2 3" key="1">
    <citation type="submission" date="2019-04" db="EMBL/GenBank/DDBJ databases">
        <authorList>
            <person name="Li Y."/>
            <person name="Wang J."/>
        </authorList>
    </citation>
    <scope>NUCLEOTIDE SEQUENCE [LARGE SCALE GENOMIC DNA]</scope>
    <source>
        <strain evidence="2 3">DSM 14668</strain>
    </source>
</reference>
<sequence>MYTLYIANKNYSSWSLRPWVLMQEAGIPFEERLLPFGDEAAWAPFRALTPAGKVPALVDEGRVIWDSLAIVEYLAERHPGVWPRDAEARAFARSAAAEMHAGFTVLRSFCSMNVGIRVRLRETPPALLRDVGRISALWTEGLTRFGGPYLAGDTFTAVDAFFAPVVFRVQTYGLALGDAAAAYTTRMLDRPSMRLWYTQGLAETLRDESHDAECRTVGEWTADLRAI</sequence>
<name>A0A4U1J3L4_9BACT</name>
<dbReference type="OrthoDB" id="9799538at2"/>
<dbReference type="GO" id="GO:0016034">
    <property type="term" value="F:maleylacetoacetate isomerase activity"/>
    <property type="evidence" value="ECO:0007669"/>
    <property type="project" value="TreeGrafter"/>
</dbReference>
<proteinExistence type="predicted"/>
<dbReference type="PANTHER" id="PTHR42673">
    <property type="entry name" value="MALEYLACETOACETATE ISOMERASE"/>
    <property type="match status" value="1"/>
</dbReference>
<organism evidence="2 3">
    <name type="scientific">Polyangium fumosum</name>
    <dbReference type="NCBI Taxonomy" id="889272"/>
    <lineage>
        <taxon>Bacteria</taxon>
        <taxon>Pseudomonadati</taxon>
        <taxon>Myxococcota</taxon>
        <taxon>Polyangia</taxon>
        <taxon>Polyangiales</taxon>
        <taxon>Polyangiaceae</taxon>
        <taxon>Polyangium</taxon>
    </lineage>
</organism>
<dbReference type="SFLD" id="SFLDS00019">
    <property type="entry name" value="Glutathione_Transferase_(cytos"/>
    <property type="match status" value="1"/>
</dbReference>
<evidence type="ECO:0000313" key="2">
    <source>
        <dbReference type="EMBL" id="TKD01020.1"/>
    </source>
</evidence>
<feature type="domain" description="GST N-terminal" evidence="1">
    <location>
        <begin position="2"/>
        <end position="82"/>
    </location>
</feature>
<dbReference type="SUPFAM" id="SSF47616">
    <property type="entry name" value="GST C-terminal domain-like"/>
    <property type="match status" value="1"/>
</dbReference>
<keyword evidence="2" id="KW-0808">Transferase</keyword>
<dbReference type="Gene3D" id="1.20.1050.10">
    <property type="match status" value="1"/>
</dbReference>
<dbReference type="PROSITE" id="PS50404">
    <property type="entry name" value="GST_NTER"/>
    <property type="match status" value="1"/>
</dbReference>
<dbReference type="Pfam" id="PF13410">
    <property type="entry name" value="GST_C_2"/>
    <property type="match status" value="1"/>
</dbReference>
<dbReference type="RefSeq" id="WP_136932947.1">
    <property type="nucleotide sequence ID" value="NZ_SSMQ01000042.1"/>
</dbReference>
<dbReference type="CDD" id="cd03043">
    <property type="entry name" value="GST_N_1"/>
    <property type="match status" value="1"/>
</dbReference>
<dbReference type="SFLD" id="SFLDG00358">
    <property type="entry name" value="Main_(cytGST)"/>
    <property type="match status" value="1"/>
</dbReference>
<dbReference type="GO" id="GO:0006749">
    <property type="term" value="P:glutathione metabolic process"/>
    <property type="evidence" value="ECO:0007669"/>
    <property type="project" value="TreeGrafter"/>
</dbReference>